<feature type="transmembrane region" description="Helical" evidence="6">
    <location>
        <begin position="127"/>
        <end position="147"/>
    </location>
</feature>
<organism evidence="7 8">
    <name type="scientific">Didymella glomerata</name>
    <dbReference type="NCBI Taxonomy" id="749621"/>
    <lineage>
        <taxon>Eukaryota</taxon>
        <taxon>Fungi</taxon>
        <taxon>Dikarya</taxon>
        <taxon>Ascomycota</taxon>
        <taxon>Pezizomycotina</taxon>
        <taxon>Dothideomycetes</taxon>
        <taxon>Pleosporomycetidae</taxon>
        <taxon>Pleosporales</taxon>
        <taxon>Pleosporineae</taxon>
        <taxon>Didymellaceae</taxon>
        <taxon>Didymella</taxon>
    </lineage>
</organism>
<evidence type="ECO:0000256" key="3">
    <source>
        <dbReference type="ARBA" id="ARBA00022692"/>
    </source>
</evidence>
<dbReference type="SUPFAM" id="SSF103473">
    <property type="entry name" value="MFS general substrate transporter"/>
    <property type="match status" value="1"/>
</dbReference>
<evidence type="ECO:0000256" key="6">
    <source>
        <dbReference type="SAM" id="Phobius"/>
    </source>
</evidence>
<keyword evidence="3 6" id="KW-0812">Transmembrane</keyword>
<dbReference type="InterPro" id="IPR036259">
    <property type="entry name" value="MFS_trans_sf"/>
</dbReference>
<comment type="caution">
    <text evidence="7">The sequence shown here is derived from an EMBL/GenBank/DDBJ whole genome shotgun (WGS) entry which is preliminary data.</text>
</comment>
<proteinExistence type="predicted"/>
<dbReference type="EMBL" id="JAPEUV010000142">
    <property type="protein sequence ID" value="KAJ4331664.1"/>
    <property type="molecule type" value="Genomic_DNA"/>
</dbReference>
<gene>
    <name evidence="7" type="ORF">N0V87_009003</name>
</gene>
<keyword evidence="2" id="KW-0813">Transport</keyword>
<dbReference type="AlphaFoldDB" id="A0A9W9BWN1"/>
<comment type="subcellular location">
    <subcellularLocation>
        <location evidence="1">Membrane</location>
        <topology evidence="1">Multi-pass membrane protein</topology>
    </subcellularLocation>
</comment>
<feature type="transmembrane region" description="Helical" evidence="6">
    <location>
        <begin position="171"/>
        <end position="196"/>
    </location>
</feature>
<protein>
    <submittedName>
        <fullName evidence="7">Uncharacterized protein</fullName>
    </submittedName>
</protein>
<evidence type="ECO:0000256" key="4">
    <source>
        <dbReference type="ARBA" id="ARBA00022989"/>
    </source>
</evidence>
<reference evidence="7" key="1">
    <citation type="submission" date="2022-10" db="EMBL/GenBank/DDBJ databases">
        <title>Tapping the CABI collections for fungal endophytes: first genome assemblies for Collariella, Neodidymelliopsis, Ascochyta clinopodiicola, Didymella pomorum, Didymosphaeria variabile, Neocosmospora piperis and Neocucurbitaria cava.</title>
        <authorList>
            <person name="Hill R."/>
        </authorList>
    </citation>
    <scope>NUCLEOTIDE SEQUENCE</scope>
    <source>
        <strain evidence="7">IMI 360193</strain>
    </source>
</reference>
<dbReference type="OrthoDB" id="1935484at2759"/>
<accession>A0A9W9BWN1</accession>
<sequence length="211" mass="24428">MTWEHWSAFDPTFRWTWREENAVRRQVDWKIMVWICIMFAALSIDRDNVNNAVSDTMLDDIGITRVDYNLGQTISRVGFLVAELPSQLISKRIGPDLWIPTQIYIFSLISAMQFSPKDRASFLAKRYLIAPFQGGFVPNTILYLSYFCTGRSLHIRLAYFRISSQLVDIRVGFAAVGLVSMCGILGYKGWCWLFLIEYVRSKDLLRDQTDS</sequence>
<evidence type="ECO:0000313" key="7">
    <source>
        <dbReference type="EMBL" id="KAJ4331664.1"/>
    </source>
</evidence>
<evidence type="ECO:0000256" key="5">
    <source>
        <dbReference type="ARBA" id="ARBA00023136"/>
    </source>
</evidence>
<dbReference type="FunFam" id="1.20.1250.20:FF:000106">
    <property type="entry name" value="MFS transporter, putative"/>
    <property type="match status" value="1"/>
</dbReference>
<name>A0A9W9BWN1_9PLEO</name>
<dbReference type="GO" id="GO:0016020">
    <property type="term" value="C:membrane"/>
    <property type="evidence" value="ECO:0007669"/>
    <property type="project" value="UniProtKB-SubCell"/>
</dbReference>
<dbReference type="PANTHER" id="PTHR43791:SF65">
    <property type="entry name" value="MAJOR FACILITATOR SUPERFAMILY (MFS) PROFILE DOMAIN-CONTAINING PROTEIN-RELATED"/>
    <property type="match status" value="1"/>
</dbReference>
<dbReference type="GO" id="GO:0022857">
    <property type="term" value="F:transmembrane transporter activity"/>
    <property type="evidence" value="ECO:0007669"/>
    <property type="project" value="TreeGrafter"/>
</dbReference>
<keyword evidence="5 6" id="KW-0472">Membrane</keyword>
<dbReference type="PANTHER" id="PTHR43791">
    <property type="entry name" value="PERMEASE-RELATED"/>
    <property type="match status" value="1"/>
</dbReference>
<dbReference type="Gene3D" id="1.20.1250.20">
    <property type="entry name" value="MFS general substrate transporter like domains"/>
    <property type="match status" value="1"/>
</dbReference>
<evidence type="ECO:0000256" key="2">
    <source>
        <dbReference type="ARBA" id="ARBA00022448"/>
    </source>
</evidence>
<keyword evidence="8" id="KW-1185">Reference proteome</keyword>
<evidence type="ECO:0000313" key="8">
    <source>
        <dbReference type="Proteomes" id="UP001140562"/>
    </source>
</evidence>
<keyword evidence="4 6" id="KW-1133">Transmembrane helix</keyword>
<dbReference type="Proteomes" id="UP001140562">
    <property type="component" value="Unassembled WGS sequence"/>
</dbReference>
<evidence type="ECO:0000256" key="1">
    <source>
        <dbReference type="ARBA" id="ARBA00004141"/>
    </source>
</evidence>